<gene>
    <name evidence="1" type="ORF">LRS13_00645</name>
</gene>
<dbReference type="EMBL" id="CP088295">
    <property type="protein sequence ID" value="UUY06400.1"/>
    <property type="molecule type" value="Genomic_DNA"/>
</dbReference>
<sequence length="51" mass="5492">MAVDAELLGEHALGRQRVTRGQLGAQDLAAQVVMDLVGAQRAAGRRRSVRH</sequence>
<dbReference type="RefSeq" id="WP_353866888.1">
    <property type="nucleotide sequence ID" value="NZ_CP088295.1"/>
</dbReference>
<protein>
    <submittedName>
        <fullName evidence="1">Uncharacterized protein</fullName>
    </submittedName>
</protein>
<evidence type="ECO:0000313" key="1">
    <source>
        <dbReference type="EMBL" id="UUY06400.1"/>
    </source>
</evidence>
<organism evidence="1 2">
    <name type="scientific">Svornostia abyssi</name>
    <dbReference type="NCBI Taxonomy" id="2898438"/>
    <lineage>
        <taxon>Bacteria</taxon>
        <taxon>Bacillati</taxon>
        <taxon>Actinomycetota</taxon>
        <taxon>Thermoleophilia</taxon>
        <taxon>Solirubrobacterales</taxon>
        <taxon>Baekduiaceae</taxon>
        <taxon>Svornostia</taxon>
    </lineage>
</organism>
<name>A0ABY5PPL7_9ACTN</name>
<proteinExistence type="predicted"/>
<reference evidence="2" key="1">
    <citation type="submission" date="2021-11" db="EMBL/GenBank/DDBJ databases">
        <title>Cultivation dependent microbiological survey of springs from the worlds oldest radium mine currently devoted to the extraction of radon-saturated water.</title>
        <authorList>
            <person name="Kapinusova G."/>
            <person name="Smrhova T."/>
            <person name="Strejcek M."/>
            <person name="Suman J."/>
            <person name="Jani K."/>
            <person name="Pajer P."/>
            <person name="Uhlik O."/>
        </authorList>
    </citation>
    <scope>NUCLEOTIDE SEQUENCE [LARGE SCALE GENOMIC DNA]</scope>
    <source>
        <strain evidence="2">J379</strain>
    </source>
</reference>
<accession>A0ABY5PPL7</accession>
<evidence type="ECO:0000313" key="2">
    <source>
        <dbReference type="Proteomes" id="UP001058860"/>
    </source>
</evidence>
<dbReference type="Proteomes" id="UP001058860">
    <property type="component" value="Chromosome"/>
</dbReference>
<keyword evidence="2" id="KW-1185">Reference proteome</keyword>